<sequence length="244" mass="28402">MIQQLTIDTFLNTKVPIKRLVERWLMLDFLDRLKGSSAFMEYKDVCMSFRVPFRIGELHFSLFNDKRQEGDFAKLVQIRDKESVLKIKHHLTGIIETEEGYRALYAKTEYPHNTNHIVTQGLNGTAQFQIGDYWKVRATSMPPMTENATIRTVIREMTGKAVHFILKTPDDWLQEITTLPVYLEHISWKGSTLSIKGSQGTYLHITGVTRVRVSERYLLFDVYNSPHGYSYSFYMASSIDLYKK</sequence>
<dbReference type="AlphaFoldDB" id="A0A7H0Y265"/>
<dbReference type="Proteomes" id="UP000516384">
    <property type="component" value="Chromosome"/>
</dbReference>
<protein>
    <submittedName>
        <fullName evidence="1">Uncharacterized protein</fullName>
    </submittedName>
</protein>
<accession>A0A7H0Y265</accession>
<dbReference type="EMBL" id="CP061172">
    <property type="protein sequence ID" value="QNR65173.1"/>
    <property type="molecule type" value="Genomic_DNA"/>
</dbReference>
<dbReference type="RefSeq" id="WP_190297082.1">
    <property type="nucleotide sequence ID" value="NZ_CP061172.1"/>
</dbReference>
<name>A0A7H0Y265_9BACL</name>
<evidence type="ECO:0000313" key="1">
    <source>
        <dbReference type="EMBL" id="QNR65173.1"/>
    </source>
</evidence>
<reference evidence="1 2" key="1">
    <citation type="submission" date="2020-09" db="EMBL/GenBank/DDBJ databases">
        <title>Characterization of Paenibacillus peoriae strain ZF390 with broad-spectrum antimicrobial activity as a potential biocontrol agent.</title>
        <authorList>
            <person name="Li L."/>
            <person name="Zhao Y."/>
            <person name="Li B."/>
            <person name="Xie X."/>
        </authorList>
    </citation>
    <scope>NUCLEOTIDE SEQUENCE [LARGE SCALE GENOMIC DNA]</scope>
    <source>
        <strain evidence="1 2">ZF390</strain>
    </source>
</reference>
<proteinExistence type="predicted"/>
<organism evidence="1 2">
    <name type="scientific">Paenibacillus peoriae</name>
    <dbReference type="NCBI Taxonomy" id="59893"/>
    <lineage>
        <taxon>Bacteria</taxon>
        <taxon>Bacillati</taxon>
        <taxon>Bacillota</taxon>
        <taxon>Bacilli</taxon>
        <taxon>Bacillales</taxon>
        <taxon>Paenibacillaceae</taxon>
        <taxon>Paenibacillus</taxon>
    </lineage>
</organism>
<evidence type="ECO:0000313" key="2">
    <source>
        <dbReference type="Proteomes" id="UP000516384"/>
    </source>
</evidence>
<gene>
    <name evidence="1" type="ORF">IAQ67_14750</name>
</gene>